<dbReference type="NCBIfam" id="NF041643">
    <property type="entry name" value="EAxFAS_anti"/>
    <property type="match status" value="1"/>
</dbReference>
<dbReference type="AlphaFoldDB" id="A0A1S9TRU9"/>
<reference evidence="1 2" key="1">
    <citation type="submission" date="2017-01" db="EMBL/GenBank/DDBJ databases">
        <title>Bacillus cereus isolates.</title>
        <authorList>
            <person name="Beno S.M."/>
        </authorList>
    </citation>
    <scope>NUCLEOTIDE SEQUENCE [LARGE SCALE GENOMIC DNA]</scope>
    <source>
        <strain evidence="1 2">FSL H8-0485</strain>
    </source>
</reference>
<organism evidence="1 2">
    <name type="scientific">Bacillus cereus</name>
    <dbReference type="NCBI Taxonomy" id="1396"/>
    <lineage>
        <taxon>Bacteria</taxon>
        <taxon>Bacillati</taxon>
        <taxon>Bacillota</taxon>
        <taxon>Bacilli</taxon>
        <taxon>Bacillales</taxon>
        <taxon>Bacillaceae</taxon>
        <taxon>Bacillus</taxon>
        <taxon>Bacillus cereus group</taxon>
    </lineage>
</organism>
<accession>A0A1S9TRU9</accession>
<gene>
    <name evidence="1" type="ORF">BW897_11710</name>
</gene>
<name>A0A1S9TRU9_BACCE</name>
<evidence type="ECO:0000313" key="2">
    <source>
        <dbReference type="Proteomes" id="UP000190906"/>
    </source>
</evidence>
<sequence>MREVLRHEELAAGTGYQLKAQAARSESRSLQALDQEALFASTERAKWPEILAVGTGYQLKAQAARSESQDTSSSQYKYDSHLKKQIFSIYYSL</sequence>
<comment type="caution">
    <text evidence="1">The sequence shown here is derived from an EMBL/GenBank/DDBJ whole genome shotgun (WGS) entry which is preliminary data.</text>
</comment>
<evidence type="ECO:0000313" key="1">
    <source>
        <dbReference type="EMBL" id="OOR12765.1"/>
    </source>
</evidence>
<dbReference type="EMBL" id="MUAJ01000007">
    <property type="protein sequence ID" value="OOR12765.1"/>
    <property type="molecule type" value="Genomic_DNA"/>
</dbReference>
<proteinExistence type="predicted"/>
<protein>
    <submittedName>
        <fullName evidence="1">Uncharacterized protein</fullName>
    </submittedName>
</protein>
<dbReference type="Proteomes" id="UP000190906">
    <property type="component" value="Unassembled WGS sequence"/>
</dbReference>